<dbReference type="GO" id="GO:0018580">
    <property type="term" value="F:nitronate monooxygenase activity"/>
    <property type="evidence" value="ECO:0007669"/>
    <property type="project" value="InterPro"/>
</dbReference>
<geneLocation type="plasmid" evidence="6 9">
    <name>pJCM12687</name>
</geneLocation>
<dbReference type="PANTHER" id="PTHR42747:SF4">
    <property type="entry name" value="BLR1330 PROTEIN"/>
    <property type="match status" value="1"/>
</dbReference>
<dbReference type="InterPro" id="IPR013785">
    <property type="entry name" value="Aldolase_TIM"/>
</dbReference>
<gene>
    <name evidence="7" type="ORF">BST20_25970</name>
    <name evidence="6" type="ORF">MBRA_51610</name>
</gene>
<protein>
    <submittedName>
        <fullName evidence="7">2-nitropropane dioxygenase</fullName>
    </submittedName>
</protein>
<keyword evidence="3" id="KW-0288">FMN</keyword>
<evidence type="ECO:0000256" key="1">
    <source>
        <dbReference type="ARBA" id="ARBA00009881"/>
    </source>
</evidence>
<evidence type="ECO:0000313" key="8">
    <source>
        <dbReference type="Proteomes" id="UP000192441"/>
    </source>
</evidence>
<accession>A0A7I7WBG4</accession>
<evidence type="ECO:0000256" key="3">
    <source>
        <dbReference type="ARBA" id="ARBA00022643"/>
    </source>
</evidence>
<organism evidence="7 8">
    <name type="scientific">Mycobacterium branderi</name>
    <dbReference type="NCBI Taxonomy" id="43348"/>
    <lineage>
        <taxon>Bacteria</taxon>
        <taxon>Bacillati</taxon>
        <taxon>Actinomycetota</taxon>
        <taxon>Actinomycetes</taxon>
        <taxon>Mycobacteriales</taxon>
        <taxon>Mycobacteriaceae</taxon>
        <taxon>Mycobacterium</taxon>
    </lineage>
</organism>
<dbReference type="Proteomes" id="UP000192441">
    <property type="component" value="Unassembled WGS sequence"/>
</dbReference>
<dbReference type="GO" id="GO:0051213">
    <property type="term" value="F:dioxygenase activity"/>
    <property type="evidence" value="ECO:0007669"/>
    <property type="project" value="UniProtKB-KW"/>
</dbReference>
<evidence type="ECO:0000313" key="6">
    <source>
        <dbReference type="EMBL" id="BBZ14966.1"/>
    </source>
</evidence>
<proteinExistence type="inferred from homology"/>
<dbReference type="SUPFAM" id="SSF51412">
    <property type="entry name" value="Inosine monophosphate dehydrogenase (IMPDH)"/>
    <property type="match status" value="1"/>
</dbReference>
<comment type="similarity">
    <text evidence="1">Belongs to the nitronate monooxygenase family. NMO class I subfamily.</text>
</comment>
<reference evidence="7 8" key="1">
    <citation type="submission" date="2016-12" db="EMBL/GenBank/DDBJ databases">
        <title>The new phylogeny of genus Mycobacterium.</title>
        <authorList>
            <person name="Tortoli E."/>
            <person name="Trovato A."/>
            <person name="Cirillo D.M."/>
        </authorList>
    </citation>
    <scope>NUCLEOTIDE SEQUENCE [LARGE SCALE GENOMIC DNA]</scope>
    <source>
        <strain evidence="7 8">DSM 44624</strain>
    </source>
</reference>
<evidence type="ECO:0000256" key="4">
    <source>
        <dbReference type="ARBA" id="ARBA00023002"/>
    </source>
</evidence>
<name>A0A7I7WBG4_9MYCO</name>
<keyword evidence="9" id="KW-1185">Reference proteome</keyword>
<dbReference type="EMBL" id="AP022607">
    <property type="protein sequence ID" value="BBZ14966.1"/>
    <property type="molecule type" value="Genomic_DNA"/>
</dbReference>
<sequence>MALDIKWRRKLTLPAICAPMFLVSGPELVAAACKAGIVGALPRQNARNIDVFETWLRAIRSDLDAYTEAHPAARVGPIAVNLATNFGAGELAANLALCARYGVEIIISAQGNPAELARRVHDWGGVIFHDVTTMRFAEKAIAAGVDGLTCIGAGGGGHSGTISHLVLIPKIRSIFDGVIVLAGAVSDGAAIRAAEILGADLSYLGTRFIATQESRAHDEYKAMLVRGSSADLMYTPAIAGVAANWMTESMLAVGLDPANLPEPGAKMSYSHLPDGVKPWKNLWSAGQGIDLIDDVPPVAELVRRLRREYVEACETPDMADAARIVDEVLQA</sequence>
<keyword evidence="4" id="KW-0560">Oxidoreductase</keyword>
<reference evidence="6" key="3">
    <citation type="submission" date="2020-02" db="EMBL/GenBank/DDBJ databases">
        <authorList>
            <person name="Matsumoto Y."/>
            <person name="Motooka D."/>
            <person name="Nakamura S."/>
        </authorList>
    </citation>
    <scope>NUCLEOTIDE SEQUENCE</scope>
    <source>
        <strain evidence="6">JCM 12687</strain>
        <plasmid evidence="6">pJCM12687</plasmid>
    </source>
</reference>
<dbReference type="AlphaFoldDB" id="A0A7I7WBG4"/>
<keyword evidence="2" id="KW-0285">Flavoprotein</keyword>
<evidence type="ECO:0000256" key="2">
    <source>
        <dbReference type="ARBA" id="ARBA00022630"/>
    </source>
</evidence>
<evidence type="ECO:0000256" key="5">
    <source>
        <dbReference type="ARBA" id="ARBA00023033"/>
    </source>
</evidence>
<dbReference type="Pfam" id="PF03060">
    <property type="entry name" value="NMO"/>
    <property type="match status" value="1"/>
</dbReference>
<dbReference type="InterPro" id="IPR004136">
    <property type="entry name" value="NMO"/>
</dbReference>
<keyword evidence="6" id="KW-0614">Plasmid</keyword>
<dbReference type="RefSeq" id="WP_083134289.1">
    <property type="nucleotide sequence ID" value="NZ_AP022607.1"/>
</dbReference>
<dbReference type="PANTHER" id="PTHR42747">
    <property type="entry name" value="NITRONATE MONOOXYGENASE-RELATED"/>
    <property type="match status" value="1"/>
</dbReference>
<keyword evidence="7" id="KW-0223">Dioxygenase</keyword>
<keyword evidence="5" id="KW-0503">Monooxygenase</keyword>
<reference evidence="6 9" key="2">
    <citation type="journal article" date="2019" name="Emerg. Microbes Infect.">
        <title>Comprehensive subspecies identification of 175 nontuberculous mycobacteria species based on 7547 genomic profiles.</title>
        <authorList>
            <person name="Matsumoto Y."/>
            <person name="Kinjo T."/>
            <person name="Motooka D."/>
            <person name="Nabeya D."/>
            <person name="Jung N."/>
            <person name="Uechi K."/>
            <person name="Horii T."/>
            <person name="Iida T."/>
            <person name="Fujita J."/>
            <person name="Nakamura S."/>
        </authorList>
    </citation>
    <scope>NUCLEOTIDE SEQUENCE [LARGE SCALE GENOMIC DNA]</scope>
    <source>
        <strain evidence="6 9">JCM 12687</strain>
        <plasmid evidence="6">pJCM12687</plasmid>
    </source>
</reference>
<dbReference type="EMBL" id="MVHM01000027">
    <property type="protein sequence ID" value="ORA31844.1"/>
    <property type="molecule type" value="Genomic_DNA"/>
</dbReference>
<dbReference type="CDD" id="cd04730">
    <property type="entry name" value="NPD_like"/>
    <property type="match status" value="1"/>
</dbReference>
<evidence type="ECO:0000313" key="9">
    <source>
        <dbReference type="Proteomes" id="UP000467379"/>
    </source>
</evidence>
<dbReference type="OrthoDB" id="9778912at2"/>
<dbReference type="Gene3D" id="3.20.20.70">
    <property type="entry name" value="Aldolase class I"/>
    <property type="match status" value="1"/>
</dbReference>
<evidence type="ECO:0000313" key="7">
    <source>
        <dbReference type="EMBL" id="ORA31844.1"/>
    </source>
</evidence>
<dbReference type="Proteomes" id="UP000467379">
    <property type="component" value="Plasmid pJCM12687"/>
</dbReference>